<evidence type="ECO:0000313" key="3">
    <source>
        <dbReference type="EMBL" id="CAD5212694.1"/>
    </source>
</evidence>
<evidence type="ECO:0000313" key="4">
    <source>
        <dbReference type="Proteomes" id="UP000614601"/>
    </source>
</evidence>
<dbReference type="Proteomes" id="UP000614601">
    <property type="component" value="Unassembled WGS sequence"/>
</dbReference>
<feature type="signal peptide" evidence="2">
    <location>
        <begin position="1"/>
        <end position="19"/>
    </location>
</feature>
<gene>
    <name evidence="3" type="ORF">BOKJ2_LOCUS4495</name>
</gene>
<feature type="compositionally biased region" description="Low complexity" evidence="1">
    <location>
        <begin position="268"/>
        <end position="281"/>
    </location>
</feature>
<feature type="region of interest" description="Disordered" evidence="1">
    <location>
        <begin position="266"/>
        <end position="316"/>
    </location>
</feature>
<feature type="region of interest" description="Disordered" evidence="1">
    <location>
        <begin position="420"/>
        <end position="476"/>
    </location>
</feature>
<feature type="region of interest" description="Disordered" evidence="1">
    <location>
        <begin position="186"/>
        <end position="236"/>
    </location>
</feature>
<keyword evidence="4" id="KW-1185">Reference proteome</keyword>
<dbReference type="EMBL" id="CAJFCW020000002">
    <property type="protein sequence ID" value="CAG9097296.1"/>
    <property type="molecule type" value="Genomic_DNA"/>
</dbReference>
<evidence type="ECO:0000256" key="2">
    <source>
        <dbReference type="SAM" id="SignalP"/>
    </source>
</evidence>
<protein>
    <submittedName>
        <fullName evidence="3">Uncharacterized protein</fullName>
    </submittedName>
</protein>
<dbReference type="Proteomes" id="UP000783686">
    <property type="component" value="Unassembled WGS sequence"/>
</dbReference>
<feature type="compositionally biased region" description="Low complexity" evidence="1">
    <location>
        <begin position="187"/>
        <end position="200"/>
    </location>
</feature>
<comment type="caution">
    <text evidence="3">The sequence shown here is derived from an EMBL/GenBank/DDBJ whole genome shotgun (WGS) entry which is preliminary data.</text>
</comment>
<dbReference type="AlphaFoldDB" id="A0A811KB41"/>
<sequence length="568" mass="59204">MKFTALLTVFVIVLGVVYGDAHEQRTKQYGYPLENLYESFMTHADSANTNPISNYKPQTLSDTGSNFANGIFGSLNEAGNQIRNDRSIFDYFPGGSSYDLSSFEEPLESLRSARATYNNNYHGKRRQPIRGHAQAHPQRHPQVGGHGINTGSVPKPVSTGTGSSSGTGIVDTLSGAVEVSEMPPIRGHAQAHPQGHAQAHPQRRPQVGGHGINTGPVSVPKPVSTGTGSNSGTGIVDTLSGAAGSVRNARAAHNINYRVNHSRQPIRGHAQAHPQGHAQAHPQRRPQVGSHGINTGSVSGSVPKPVSTGSATGTGTGIVDTLSGAAGSVRNARAVRNNNHHNYQINNGRQPIRGHIQRHPQGHAQAHPQRHPQVGGHDINTGTVPKPVSTGTGSNSGTGIVDTLSGAAGSVRNARAIHNNNQPFNHDRQPIRGHAPAHPQGHPQRHPQVGGHKINTGSVSGTIPKPSAGTGSSSGTGIVDTLSGAAGSVRNARAIHNNNQHYNHGRQPIRGHVQAHPQRHPQVVGHGINTGSVPVPKPVSTGSATGTGTGIVDTLNGAAGSVRNARQA</sequence>
<feature type="compositionally biased region" description="Low complexity" evidence="1">
    <location>
        <begin position="467"/>
        <end position="476"/>
    </location>
</feature>
<feature type="region of interest" description="Disordered" evidence="1">
    <location>
        <begin position="120"/>
        <end position="170"/>
    </location>
</feature>
<keyword evidence="2" id="KW-0732">Signal</keyword>
<dbReference type="EMBL" id="CAJFDH010000002">
    <property type="protein sequence ID" value="CAD5212694.1"/>
    <property type="molecule type" value="Genomic_DNA"/>
</dbReference>
<feature type="compositionally biased region" description="Low complexity" evidence="1">
    <location>
        <begin position="295"/>
        <end position="313"/>
    </location>
</feature>
<evidence type="ECO:0000256" key="1">
    <source>
        <dbReference type="SAM" id="MobiDB-lite"/>
    </source>
</evidence>
<name>A0A811KB41_9BILA</name>
<feature type="compositionally biased region" description="Low complexity" evidence="1">
    <location>
        <begin position="158"/>
        <end position="168"/>
    </location>
</feature>
<proteinExistence type="predicted"/>
<organism evidence="3 4">
    <name type="scientific">Bursaphelenchus okinawaensis</name>
    <dbReference type="NCBI Taxonomy" id="465554"/>
    <lineage>
        <taxon>Eukaryota</taxon>
        <taxon>Metazoa</taxon>
        <taxon>Ecdysozoa</taxon>
        <taxon>Nematoda</taxon>
        <taxon>Chromadorea</taxon>
        <taxon>Rhabditida</taxon>
        <taxon>Tylenchina</taxon>
        <taxon>Tylenchomorpha</taxon>
        <taxon>Aphelenchoidea</taxon>
        <taxon>Aphelenchoididae</taxon>
        <taxon>Bursaphelenchus</taxon>
    </lineage>
</organism>
<feature type="chain" id="PRO_5036408302" evidence="2">
    <location>
        <begin position="20"/>
        <end position="568"/>
    </location>
</feature>
<reference evidence="3" key="1">
    <citation type="submission" date="2020-09" db="EMBL/GenBank/DDBJ databases">
        <authorList>
            <person name="Kikuchi T."/>
        </authorList>
    </citation>
    <scope>NUCLEOTIDE SEQUENCE</scope>
    <source>
        <strain evidence="3">SH1</strain>
    </source>
</reference>
<accession>A0A811KB41</accession>
<feature type="compositionally biased region" description="Low complexity" evidence="1">
    <location>
        <begin position="224"/>
        <end position="234"/>
    </location>
</feature>